<protein>
    <submittedName>
        <fullName evidence="1">Uncharacterized protein</fullName>
    </submittedName>
</protein>
<reference evidence="1 2" key="1">
    <citation type="journal article" date="2012" name="Science">
        <title>The Paleozoic origin of enzymatic lignin decomposition reconstructed from 31 fungal genomes.</title>
        <authorList>
            <person name="Floudas D."/>
            <person name="Binder M."/>
            <person name="Riley R."/>
            <person name="Barry K."/>
            <person name="Blanchette R.A."/>
            <person name="Henrissat B."/>
            <person name="Martinez A.T."/>
            <person name="Otillar R."/>
            <person name="Spatafora J.W."/>
            <person name="Yadav J.S."/>
            <person name="Aerts A."/>
            <person name="Benoit I."/>
            <person name="Boyd A."/>
            <person name="Carlson A."/>
            <person name="Copeland A."/>
            <person name="Coutinho P.M."/>
            <person name="de Vries R.P."/>
            <person name="Ferreira P."/>
            <person name="Findley K."/>
            <person name="Foster B."/>
            <person name="Gaskell J."/>
            <person name="Glotzer D."/>
            <person name="Gorecki P."/>
            <person name="Heitman J."/>
            <person name="Hesse C."/>
            <person name="Hori C."/>
            <person name="Igarashi K."/>
            <person name="Jurgens J.A."/>
            <person name="Kallen N."/>
            <person name="Kersten P."/>
            <person name="Kohler A."/>
            <person name="Kuees U."/>
            <person name="Kumar T.K.A."/>
            <person name="Kuo A."/>
            <person name="LaButti K."/>
            <person name="Larrondo L.F."/>
            <person name="Lindquist E."/>
            <person name="Ling A."/>
            <person name="Lombard V."/>
            <person name="Lucas S."/>
            <person name="Lundell T."/>
            <person name="Martin R."/>
            <person name="McLaughlin D.J."/>
            <person name="Morgenstern I."/>
            <person name="Morin E."/>
            <person name="Murat C."/>
            <person name="Nagy L.G."/>
            <person name="Nolan M."/>
            <person name="Ohm R.A."/>
            <person name="Patyshakuliyeva A."/>
            <person name="Rokas A."/>
            <person name="Ruiz-Duenas F.J."/>
            <person name="Sabat G."/>
            <person name="Salamov A."/>
            <person name="Samejima M."/>
            <person name="Schmutz J."/>
            <person name="Slot J.C."/>
            <person name="St John F."/>
            <person name="Stenlid J."/>
            <person name="Sun H."/>
            <person name="Sun S."/>
            <person name="Syed K."/>
            <person name="Tsang A."/>
            <person name="Wiebenga A."/>
            <person name="Young D."/>
            <person name="Pisabarro A."/>
            <person name="Eastwood D.C."/>
            <person name="Martin F."/>
            <person name="Cullen D."/>
            <person name="Grigoriev I.V."/>
            <person name="Hibbett D.S."/>
        </authorList>
    </citation>
    <scope>NUCLEOTIDE SEQUENCE [LARGE SCALE GENOMIC DNA]</scope>
    <source>
        <strain evidence="1 2">DJM-731 SS1</strain>
    </source>
</reference>
<name>M5FXS3_DACPD</name>
<proteinExistence type="predicted"/>
<dbReference type="GeneID" id="63687608"/>
<dbReference type="RefSeq" id="XP_040629730.1">
    <property type="nucleotide sequence ID" value="XM_040772546.1"/>
</dbReference>
<gene>
    <name evidence="1" type="ORF">DACRYDRAFT_21776</name>
</gene>
<sequence>MRRRPVVPLQRVPCRPLDNALIPRARRRSTTFYPSETHETERRRPAWTFSVQDVEAVSWTQLNYQTSGETNRDLHSLLDGLFRRGQEMADLWMMAEKLESCTFHDIPVLDDPFSSLPRTPHSLHSLLLAMGGTWHTNPSVQLLDLVEGVHLLNLSLQWLFHLEDEQIQKGASDILHCEQDGNMKMQSYLRTDAILEDDGLLPPLEHGSMQLGHSDRRGHCAFEPRGLDMWALHDSMLLRPQDLKKHKDCGWSMCPGSRIDSLLAFMSLRSSNTTMALMNGHQAL</sequence>
<evidence type="ECO:0000313" key="2">
    <source>
        <dbReference type="Proteomes" id="UP000030653"/>
    </source>
</evidence>
<organism evidence="1 2">
    <name type="scientific">Dacryopinax primogenitus (strain DJM 731)</name>
    <name type="common">Brown rot fungus</name>
    <dbReference type="NCBI Taxonomy" id="1858805"/>
    <lineage>
        <taxon>Eukaryota</taxon>
        <taxon>Fungi</taxon>
        <taxon>Dikarya</taxon>
        <taxon>Basidiomycota</taxon>
        <taxon>Agaricomycotina</taxon>
        <taxon>Dacrymycetes</taxon>
        <taxon>Dacrymycetales</taxon>
        <taxon>Dacrymycetaceae</taxon>
        <taxon>Dacryopinax</taxon>
    </lineage>
</organism>
<dbReference type="AlphaFoldDB" id="M5FXS3"/>
<accession>M5FXS3</accession>
<evidence type="ECO:0000313" key="1">
    <source>
        <dbReference type="EMBL" id="EJU02836.1"/>
    </source>
</evidence>
<keyword evidence="2" id="KW-1185">Reference proteome</keyword>
<dbReference type="HOGENOM" id="CLU_980124_0_0_1"/>
<dbReference type="Proteomes" id="UP000030653">
    <property type="component" value="Unassembled WGS sequence"/>
</dbReference>
<dbReference type="EMBL" id="JH795861">
    <property type="protein sequence ID" value="EJU02836.1"/>
    <property type="molecule type" value="Genomic_DNA"/>
</dbReference>